<gene>
    <name evidence="4" type="ORF">ACG01O_17420</name>
</gene>
<dbReference type="PANTHER" id="PTHR11070:SF2">
    <property type="entry name" value="ATP-DEPENDENT DNA HELICASE SRS2"/>
    <property type="match status" value="1"/>
</dbReference>
<keyword evidence="5" id="KW-1185">Reference proteome</keyword>
<evidence type="ECO:0000313" key="5">
    <source>
        <dbReference type="Proteomes" id="UP001606303"/>
    </source>
</evidence>
<dbReference type="Pfam" id="PF08378">
    <property type="entry name" value="NERD"/>
    <property type="match status" value="1"/>
</dbReference>
<dbReference type="RefSeq" id="WP_394386565.1">
    <property type="nucleotide sequence ID" value="NZ_JBIGIB010000005.1"/>
</dbReference>
<dbReference type="PANTHER" id="PTHR11070">
    <property type="entry name" value="UVRD / RECB / PCRA DNA HELICASE FAMILY MEMBER"/>
    <property type="match status" value="1"/>
</dbReference>
<dbReference type="Gene3D" id="3.40.50.300">
    <property type="entry name" value="P-loop containing nucleotide triphosphate hydrolases"/>
    <property type="match status" value="2"/>
</dbReference>
<dbReference type="EMBL" id="JBIGIB010000005">
    <property type="protein sequence ID" value="MFG6468407.1"/>
    <property type="molecule type" value="Genomic_DNA"/>
</dbReference>
<evidence type="ECO:0000259" key="3">
    <source>
        <dbReference type="Pfam" id="PF13538"/>
    </source>
</evidence>
<dbReference type="SUPFAM" id="SSF52540">
    <property type="entry name" value="P-loop containing nucleoside triphosphate hydrolases"/>
    <property type="match status" value="1"/>
</dbReference>
<sequence length="548" mass="61235">MASVLPDLPRQRPLNAGEYAERQLLERLAEELPDAITLFHGVQIGQSMPMPAFGELDLVLVDPAGDLLVIEVKSGSLEVEQGRFYKQYGHQRKDVLQQARRQLQGLRQRLSGEGLNVTVHHVLVLPDVKVISGTVAWPKEWILDADAQPDLSRRLMDLMHPAGAMPAPNPELESRVLDFMRDRFLVALDVSARTKNVRTVTQRLAEGLATWVPRLQVPSGLLRVQATAGSGKTQLALRLLQDACRQGQRAAYLCFNRPLAEHMARIAPVNCQVETFHELAVRRHRQQLGQSEWQPVGSIDFDAAVATLLAQLETSAPDLDLLVLDEAQDFRPEWVLAALQRLHTQGQAVLLEDADQALYADRETFDLPEAAVLRSPDNFRSPRAIVDLINLLQLSETRVEGRGVEMGEPPDPLVYDGPRQLIRQTELAVRRCLEKGYALSDIVILSFRGRASSALHEIEKLGEWSVQRPTDQFDADGSMKWTSGEVMLDTVFRFKGQAAPAVVLTECDFESLDVVARRRLFVGMTRAQRHLEWVISQQAAKALAALLE</sequence>
<organism evidence="4 5">
    <name type="scientific">Pelomonas baiyunensis</name>
    <dbReference type="NCBI Taxonomy" id="3299026"/>
    <lineage>
        <taxon>Bacteria</taxon>
        <taxon>Pseudomonadati</taxon>
        <taxon>Pseudomonadota</taxon>
        <taxon>Betaproteobacteria</taxon>
        <taxon>Burkholderiales</taxon>
        <taxon>Sphaerotilaceae</taxon>
        <taxon>Roseateles</taxon>
    </lineage>
</organism>
<evidence type="ECO:0000259" key="2">
    <source>
        <dbReference type="Pfam" id="PF08378"/>
    </source>
</evidence>
<dbReference type="Proteomes" id="UP001606303">
    <property type="component" value="Unassembled WGS sequence"/>
</dbReference>
<evidence type="ECO:0000256" key="1">
    <source>
        <dbReference type="ARBA" id="ARBA00034923"/>
    </source>
</evidence>
<comment type="caution">
    <text evidence="4">The sequence shown here is derived from an EMBL/GenBank/DDBJ whole genome shotgun (WGS) entry which is preliminary data.</text>
</comment>
<accession>A0ABW7H2S3</accession>
<dbReference type="Pfam" id="PF13245">
    <property type="entry name" value="AAA_19"/>
    <property type="match status" value="1"/>
</dbReference>
<dbReference type="InterPro" id="IPR011528">
    <property type="entry name" value="NERD"/>
</dbReference>
<dbReference type="InterPro" id="IPR027417">
    <property type="entry name" value="P-loop_NTPase"/>
</dbReference>
<protein>
    <recommendedName>
        <fullName evidence="1">DNA 3'-5' helicase II</fullName>
    </recommendedName>
</protein>
<feature type="domain" description="UvrD-like helicase C-terminal" evidence="3">
    <location>
        <begin position="487"/>
        <end position="531"/>
    </location>
</feature>
<dbReference type="Pfam" id="PF13538">
    <property type="entry name" value="UvrD_C_2"/>
    <property type="match status" value="1"/>
</dbReference>
<proteinExistence type="predicted"/>
<dbReference type="InterPro" id="IPR000212">
    <property type="entry name" value="DNA_helicase_UvrD/REP"/>
</dbReference>
<dbReference type="InterPro" id="IPR027785">
    <property type="entry name" value="UvrD-like_helicase_C"/>
</dbReference>
<reference evidence="4 5" key="1">
    <citation type="submission" date="2024-08" db="EMBL/GenBank/DDBJ databases">
        <authorList>
            <person name="Lu H."/>
        </authorList>
    </citation>
    <scope>NUCLEOTIDE SEQUENCE [LARGE SCALE GENOMIC DNA]</scope>
    <source>
        <strain evidence="4 5">BYS87W</strain>
    </source>
</reference>
<evidence type="ECO:0000313" key="4">
    <source>
        <dbReference type="EMBL" id="MFG6468407.1"/>
    </source>
</evidence>
<feature type="domain" description="NERD" evidence="2">
    <location>
        <begin position="17"/>
        <end position="126"/>
    </location>
</feature>
<name>A0ABW7H2S3_9BURK</name>